<dbReference type="PROSITE" id="PS01186">
    <property type="entry name" value="EGF_2"/>
    <property type="match status" value="1"/>
</dbReference>
<dbReference type="Gene3D" id="2.60.120.290">
    <property type="entry name" value="Spermadhesin, CUB domain"/>
    <property type="match status" value="1"/>
</dbReference>
<keyword evidence="5" id="KW-0245">EGF-like domain</keyword>
<dbReference type="Pfam" id="PF23106">
    <property type="entry name" value="EGF_Teneurin"/>
    <property type="match status" value="1"/>
</dbReference>
<evidence type="ECO:0000313" key="9">
    <source>
        <dbReference type="EMBL" id="RUS80438.1"/>
    </source>
</evidence>
<feature type="disulfide bond" evidence="5">
    <location>
        <begin position="175"/>
        <end position="185"/>
    </location>
</feature>
<evidence type="ECO:0000259" key="7">
    <source>
        <dbReference type="PROSITE" id="PS01180"/>
    </source>
</evidence>
<dbReference type="PANTHER" id="PTHR46376">
    <property type="entry name" value="LEUCINE-ZIPPER-LIKE TRANSCRIPTIONAL REGULATOR 1"/>
    <property type="match status" value="1"/>
</dbReference>
<keyword evidence="10" id="KW-1185">Reference proteome</keyword>
<evidence type="ECO:0000259" key="8">
    <source>
        <dbReference type="PROSITE" id="PS50026"/>
    </source>
</evidence>
<keyword evidence="6" id="KW-0732">Signal</keyword>
<feature type="disulfide bond" evidence="5">
    <location>
        <begin position="196"/>
        <end position="205"/>
    </location>
</feature>
<evidence type="ECO:0000256" key="6">
    <source>
        <dbReference type="SAM" id="SignalP"/>
    </source>
</evidence>
<protein>
    <recommendedName>
        <fullName evidence="11">CUB domain-containing protein</fullName>
    </recommendedName>
</protein>
<dbReference type="InterPro" id="IPR035914">
    <property type="entry name" value="Sperma_CUB_dom_sf"/>
</dbReference>
<feature type="chain" id="PRO_5018764499" description="CUB domain-containing protein" evidence="6">
    <location>
        <begin position="28"/>
        <end position="559"/>
    </location>
</feature>
<dbReference type="InterPro" id="IPR051568">
    <property type="entry name" value="LZTR1/Attractin"/>
</dbReference>
<name>A0A3S1BBX2_ELYCH</name>
<feature type="signal peptide" evidence="6">
    <location>
        <begin position="1"/>
        <end position="27"/>
    </location>
</feature>
<dbReference type="CDD" id="cd00041">
    <property type="entry name" value="CUB"/>
    <property type="match status" value="1"/>
</dbReference>
<dbReference type="AlphaFoldDB" id="A0A3S1BBX2"/>
<sequence>MPDRGGLSFRPVLTLLLLLSVISVVSATLASCNNTRTVLTSSNGTISDGLGDYKEGSHCEWLIDAGEPNKKIFLEFINMSTECSYDFLFVYDGDSYESPLIATLSGDRLPRPMTAYSGKMLLYLFSDRNHALSGFVAKYEIQNCPFNCSGHGKCKDYVCECNAGYSGIACEVKNCPEECGPYGTCNSDSEQQRCSCVAGYTGQGCDLAVAGSVDEGRWYTIMNESRSTSLPKRTAHTAVYTHDCIWVFGGFDLNSVLDDLWHFCLEENIWSEVTSRDAFVMWPAARSGHAMDKFGDGFYIFGGRLSNGSRSNELWFFNISSLNWSLCAEESRLQPHGVHGHTLTTVRDHLYVVGGSDEDFMFVDKIYRISAAVPDHWEIVPIWGGVSTPPILVGHSTVYHAQSDSLYVYGGYRQNSGLFSDCSNTTYRFDLASRYWSSLYGRDWTLPSYARAFHSGVLMGQYLVVYGGKTHQHLNLEVCYNSNIFFYHLGCHKWLNHNHFTTFFSTGNATMPERGRFGHTAVVANGNIMFIIGGYSGQVLGDVVAYKVPQAVADYEVSR</sequence>
<keyword evidence="1" id="KW-0880">Kelch repeat</keyword>
<dbReference type="SUPFAM" id="SSF117281">
    <property type="entry name" value="Kelch motif"/>
    <property type="match status" value="1"/>
</dbReference>
<dbReference type="PROSITE" id="PS01180">
    <property type="entry name" value="CUB"/>
    <property type="match status" value="1"/>
</dbReference>
<dbReference type="PANTHER" id="PTHR46376:SF2">
    <property type="entry name" value="DISTRACTED, ISOFORM B"/>
    <property type="match status" value="1"/>
</dbReference>
<dbReference type="SMART" id="SM00181">
    <property type="entry name" value="EGF"/>
    <property type="match status" value="2"/>
</dbReference>
<dbReference type="InterPro" id="IPR000859">
    <property type="entry name" value="CUB_dom"/>
</dbReference>
<feature type="non-terminal residue" evidence="9">
    <location>
        <position position="559"/>
    </location>
</feature>
<evidence type="ECO:0008006" key="11">
    <source>
        <dbReference type="Google" id="ProtNLM"/>
    </source>
</evidence>
<keyword evidence="2" id="KW-0677">Repeat</keyword>
<dbReference type="SMART" id="SM00042">
    <property type="entry name" value="CUB"/>
    <property type="match status" value="1"/>
</dbReference>
<dbReference type="SUPFAM" id="SSF49854">
    <property type="entry name" value="Spermadhesin, CUB domain"/>
    <property type="match status" value="1"/>
</dbReference>
<dbReference type="InterPro" id="IPR000742">
    <property type="entry name" value="EGF"/>
</dbReference>
<dbReference type="InterPro" id="IPR006652">
    <property type="entry name" value="Kelch_1"/>
</dbReference>
<evidence type="ECO:0000256" key="4">
    <source>
        <dbReference type="PROSITE-ProRule" id="PRU00059"/>
    </source>
</evidence>
<dbReference type="STRING" id="188477.A0A3S1BBX2"/>
<dbReference type="Pfam" id="PF24981">
    <property type="entry name" value="Beta-prop_ATRN-LZTR1"/>
    <property type="match status" value="1"/>
</dbReference>
<dbReference type="InterPro" id="IPR056737">
    <property type="entry name" value="Beta-prop_ATRN-MKLN-like"/>
</dbReference>
<evidence type="ECO:0000256" key="3">
    <source>
        <dbReference type="ARBA" id="ARBA00023157"/>
    </source>
</evidence>
<organism evidence="9 10">
    <name type="scientific">Elysia chlorotica</name>
    <name type="common">Eastern emerald elysia</name>
    <name type="synonym">Sea slug</name>
    <dbReference type="NCBI Taxonomy" id="188477"/>
    <lineage>
        <taxon>Eukaryota</taxon>
        <taxon>Metazoa</taxon>
        <taxon>Spiralia</taxon>
        <taxon>Lophotrochozoa</taxon>
        <taxon>Mollusca</taxon>
        <taxon>Gastropoda</taxon>
        <taxon>Heterobranchia</taxon>
        <taxon>Euthyneura</taxon>
        <taxon>Panpulmonata</taxon>
        <taxon>Sacoglossa</taxon>
        <taxon>Placobranchoidea</taxon>
        <taxon>Plakobranchidae</taxon>
        <taxon>Elysia</taxon>
    </lineage>
</organism>
<dbReference type="Pfam" id="PF01344">
    <property type="entry name" value="Kelch_1"/>
    <property type="match status" value="1"/>
</dbReference>
<dbReference type="Gene3D" id="2.10.25.10">
    <property type="entry name" value="Laminin"/>
    <property type="match status" value="1"/>
</dbReference>
<evidence type="ECO:0000256" key="2">
    <source>
        <dbReference type="ARBA" id="ARBA00022737"/>
    </source>
</evidence>
<evidence type="ECO:0000313" key="10">
    <source>
        <dbReference type="Proteomes" id="UP000271974"/>
    </source>
</evidence>
<dbReference type="Proteomes" id="UP000271974">
    <property type="component" value="Unassembled WGS sequence"/>
</dbReference>
<gene>
    <name evidence="9" type="ORF">EGW08_011807</name>
</gene>
<dbReference type="Gene3D" id="2.120.10.80">
    <property type="entry name" value="Kelch-type beta propeller"/>
    <property type="match status" value="2"/>
</dbReference>
<dbReference type="PROSITE" id="PS50026">
    <property type="entry name" value="EGF_3"/>
    <property type="match status" value="1"/>
</dbReference>
<comment type="caution">
    <text evidence="5">Lacks conserved residue(s) required for the propagation of feature annotation.</text>
</comment>
<dbReference type="PROSITE" id="PS00022">
    <property type="entry name" value="EGF_1"/>
    <property type="match status" value="1"/>
</dbReference>
<feature type="domain" description="EGF-like" evidence="8">
    <location>
        <begin position="171"/>
        <end position="206"/>
    </location>
</feature>
<evidence type="ECO:0000256" key="1">
    <source>
        <dbReference type="ARBA" id="ARBA00022441"/>
    </source>
</evidence>
<feature type="domain" description="CUB" evidence="7">
    <location>
        <begin position="32"/>
        <end position="142"/>
    </location>
</feature>
<keyword evidence="3 5" id="KW-1015">Disulfide bond</keyword>
<accession>A0A3S1BBX2</accession>
<dbReference type="Pfam" id="PF00431">
    <property type="entry name" value="CUB"/>
    <property type="match status" value="1"/>
</dbReference>
<feature type="disulfide bond" evidence="4">
    <location>
        <begin position="32"/>
        <end position="59"/>
    </location>
</feature>
<dbReference type="EMBL" id="RQTK01000391">
    <property type="protein sequence ID" value="RUS80438.1"/>
    <property type="molecule type" value="Genomic_DNA"/>
</dbReference>
<reference evidence="9 10" key="1">
    <citation type="submission" date="2019-01" db="EMBL/GenBank/DDBJ databases">
        <title>A draft genome assembly of the solar-powered sea slug Elysia chlorotica.</title>
        <authorList>
            <person name="Cai H."/>
            <person name="Li Q."/>
            <person name="Fang X."/>
            <person name="Li J."/>
            <person name="Curtis N.E."/>
            <person name="Altenburger A."/>
            <person name="Shibata T."/>
            <person name="Feng M."/>
            <person name="Maeda T."/>
            <person name="Schwartz J.A."/>
            <person name="Shigenobu S."/>
            <person name="Lundholm N."/>
            <person name="Nishiyama T."/>
            <person name="Yang H."/>
            <person name="Hasebe M."/>
            <person name="Li S."/>
            <person name="Pierce S.K."/>
            <person name="Wang J."/>
        </authorList>
    </citation>
    <scope>NUCLEOTIDE SEQUENCE [LARGE SCALE GENOMIC DNA]</scope>
    <source>
        <strain evidence="9">EC2010</strain>
        <tissue evidence="9">Whole organism of an adult</tissue>
    </source>
</reference>
<evidence type="ECO:0000256" key="5">
    <source>
        <dbReference type="PROSITE-ProRule" id="PRU00076"/>
    </source>
</evidence>
<dbReference type="OrthoDB" id="263283at2759"/>
<dbReference type="PROSITE" id="PS51257">
    <property type="entry name" value="PROKAR_LIPOPROTEIN"/>
    <property type="match status" value="1"/>
</dbReference>
<dbReference type="GO" id="GO:0005794">
    <property type="term" value="C:Golgi apparatus"/>
    <property type="evidence" value="ECO:0007669"/>
    <property type="project" value="TreeGrafter"/>
</dbReference>
<proteinExistence type="predicted"/>
<dbReference type="InterPro" id="IPR015915">
    <property type="entry name" value="Kelch-typ_b-propeller"/>
</dbReference>
<comment type="caution">
    <text evidence="9">The sequence shown here is derived from an EMBL/GenBank/DDBJ whole genome shotgun (WGS) entry which is preliminary data.</text>
</comment>